<dbReference type="PRINTS" id="PR00385">
    <property type="entry name" value="P450"/>
</dbReference>
<gene>
    <name evidence="8" type="ORF">C0V70_14145</name>
</gene>
<comment type="cofactor">
    <cofactor evidence="7">
        <name>heme</name>
        <dbReference type="ChEBI" id="CHEBI:30413"/>
    </cofactor>
</comment>
<dbReference type="GO" id="GO:0005506">
    <property type="term" value="F:iron ion binding"/>
    <property type="evidence" value="ECO:0007669"/>
    <property type="project" value="InterPro"/>
</dbReference>
<evidence type="ECO:0000256" key="5">
    <source>
        <dbReference type="ARBA" id="ARBA00023004"/>
    </source>
</evidence>
<dbReference type="OrthoDB" id="5290182at2"/>
<dbReference type="Pfam" id="PF00067">
    <property type="entry name" value="p450"/>
    <property type="match status" value="1"/>
</dbReference>
<name>A0A2K9NUN0_BACTC</name>
<feature type="binding site" description="axial binding residue" evidence="7">
    <location>
        <position position="401"/>
    </location>
    <ligand>
        <name>heme</name>
        <dbReference type="ChEBI" id="CHEBI:30413"/>
    </ligand>
    <ligandPart>
        <name>Fe</name>
        <dbReference type="ChEBI" id="CHEBI:18248"/>
    </ligandPart>
</feature>
<dbReference type="InterPro" id="IPR050196">
    <property type="entry name" value="Cytochrome_P450_Monoox"/>
</dbReference>
<evidence type="ECO:0000313" key="8">
    <source>
        <dbReference type="EMBL" id="AUN99223.1"/>
    </source>
</evidence>
<organism evidence="8 9">
    <name type="scientific">Bacteriovorax stolpii</name>
    <name type="common">Bdellovibrio stolpii</name>
    <dbReference type="NCBI Taxonomy" id="960"/>
    <lineage>
        <taxon>Bacteria</taxon>
        <taxon>Pseudomonadati</taxon>
        <taxon>Bdellovibrionota</taxon>
        <taxon>Bacteriovoracia</taxon>
        <taxon>Bacteriovoracales</taxon>
        <taxon>Bacteriovoracaceae</taxon>
        <taxon>Bacteriovorax</taxon>
    </lineage>
</organism>
<dbReference type="GO" id="GO:0016705">
    <property type="term" value="F:oxidoreductase activity, acting on paired donors, with incorporation or reduction of molecular oxygen"/>
    <property type="evidence" value="ECO:0007669"/>
    <property type="project" value="InterPro"/>
</dbReference>
<dbReference type="RefSeq" id="WP_102244514.1">
    <property type="nucleotide sequence ID" value="NZ_CP025704.1"/>
</dbReference>
<keyword evidence="9" id="KW-1185">Reference proteome</keyword>
<dbReference type="GO" id="GO:0004497">
    <property type="term" value="F:monooxygenase activity"/>
    <property type="evidence" value="ECO:0007669"/>
    <property type="project" value="UniProtKB-KW"/>
</dbReference>
<dbReference type="EMBL" id="CP025704">
    <property type="protein sequence ID" value="AUN99223.1"/>
    <property type="molecule type" value="Genomic_DNA"/>
</dbReference>
<evidence type="ECO:0000256" key="2">
    <source>
        <dbReference type="ARBA" id="ARBA00022617"/>
    </source>
</evidence>
<keyword evidence="4" id="KW-0560">Oxidoreductase</keyword>
<dbReference type="Proteomes" id="UP000235584">
    <property type="component" value="Chromosome"/>
</dbReference>
<keyword evidence="6" id="KW-0503">Monooxygenase</keyword>
<dbReference type="InterPro" id="IPR036396">
    <property type="entry name" value="Cyt_P450_sf"/>
</dbReference>
<evidence type="ECO:0000313" key="9">
    <source>
        <dbReference type="Proteomes" id="UP000235584"/>
    </source>
</evidence>
<sequence length="454" mass="52901">MDKKLPDLKNESKKAFTPARDPFFGFITGHALSLRKGRLDFMYKSFLDHGDFLIMFIGKKRTLLVNDPAGLKYVFFENAKNYPKNTPGYQRVAEVLGQGVFTDVGEEWRRGRRVIQPIFNPSKFDHYFGLINEESNQLVESLVGAVDEKEVNFSYWSTRYALHVIGRSLLNERLEESFNIISQKLSELIDLTEKKMTRIFPFKTPKVKKEDAEFTLALKILDEEIEKVIVREKEKPRTGAQGNFIHALLDSSEKFSDKKILSQVKTMIFAGHETSANVMMWGFYFLMKYPEWQDKIYAELKEHDFKIESEEEVKNYKNVNLFLNEVLRMRPPAWSFGRLAVSEDQIHGEKVFPGDLISISPYLIQHHPDYWEKPEEFNPYRFQEEPKPLTFIPYGAGQRVCMGERLANLEMATMFLKVLSKFKIEALEPNLHIEMNAQVSLRPQTAVKGRLIKR</sequence>
<dbReference type="InterPro" id="IPR001128">
    <property type="entry name" value="Cyt_P450"/>
</dbReference>
<protein>
    <submittedName>
        <fullName evidence="8">Uncharacterized protein</fullName>
    </submittedName>
</protein>
<comment type="similarity">
    <text evidence="1">Belongs to the cytochrome P450 family.</text>
</comment>
<dbReference type="GO" id="GO:0020037">
    <property type="term" value="F:heme binding"/>
    <property type="evidence" value="ECO:0007669"/>
    <property type="project" value="InterPro"/>
</dbReference>
<accession>A0A2K9NUN0</accession>
<evidence type="ECO:0000256" key="1">
    <source>
        <dbReference type="ARBA" id="ARBA00010617"/>
    </source>
</evidence>
<keyword evidence="3 7" id="KW-0479">Metal-binding</keyword>
<dbReference type="PRINTS" id="PR00463">
    <property type="entry name" value="EP450I"/>
</dbReference>
<dbReference type="PANTHER" id="PTHR24291">
    <property type="entry name" value="CYTOCHROME P450 FAMILY 4"/>
    <property type="match status" value="1"/>
</dbReference>
<evidence type="ECO:0000256" key="3">
    <source>
        <dbReference type="ARBA" id="ARBA00022723"/>
    </source>
</evidence>
<keyword evidence="5 7" id="KW-0408">Iron</keyword>
<dbReference type="KEGG" id="bsto:C0V70_14145"/>
<proteinExistence type="inferred from homology"/>
<dbReference type="InterPro" id="IPR002401">
    <property type="entry name" value="Cyt_P450_E_grp-I"/>
</dbReference>
<reference evidence="8 9" key="1">
    <citation type="submission" date="2018-01" db="EMBL/GenBank/DDBJ databases">
        <title>Complete genome sequence of Bacteriovorax stolpii DSM12778.</title>
        <authorList>
            <person name="Tang B."/>
            <person name="Chang J."/>
        </authorList>
    </citation>
    <scope>NUCLEOTIDE SEQUENCE [LARGE SCALE GENOMIC DNA]</scope>
    <source>
        <strain evidence="8 9">DSM 12778</strain>
    </source>
</reference>
<dbReference type="Gene3D" id="1.10.630.10">
    <property type="entry name" value="Cytochrome P450"/>
    <property type="match status" value="1"/>
</dbReference>
<dbReference type="SUPFAM" id="SSF48264">
    <property type="entry name" value="Cytochrome P450"/>
    <property type="match status" value="1"/>
</dbReference>
<evidence type="ECO:0000256" key="4">
    <source>
        <dbReference type="ARBA" id="ARBA00023002"/>
    </source>
</evidence>
<evidence type="ECO:0000256" key="7">
    <source>
        <dbReference type="PIRSR" id="PIRSR602401-1"/>
    </source>
</evidence>
<dbReference type="AlphaFoldDB" id="A0A2K9NUN0"/>
<evidence type="ECO:0000256" key="6">
    <source>
        <dbReference type="ARBA" id="ARBA00023033"/>
    </source>
</evidence>
<dbReference type="PANTHER" id="PTHR24291:SF50">
    <property type="entry name" value="BIFUNCTIONAL ALBAFLAVENONE MONOOXYGENASE_TERPENE SYNTHASE"/>
    <property type="match status" value="1"/>
</dbReference>
<keyword evidence="2 7" id="KW-0349">Heme</keyword>